<reference evidence="3 4" key="1">
    <citation type="submission" date="2021-04" db="EMBL/GenBank/DDBJ databases">
        <authorList>
            <person name="Pira H."/>
            <person name="Risdian C."/>
            <person name="Wink J."/>
        </authorList>
    </citation>
    <scope>NUCLEOTIDE SEQUENCE [LARGE SCALE GENOMIC DNA]</scope>
    <source>
        <strain evidence="3 4">WHA3</strain>
    </source>
</reference>
<dbReference type="PANTHER" id="PTHR48104">
    <property type="entry name" value="METACASPASE-4"/>
    <property type="match status" value="1"/>
</dbReference>
<feature type="domain" description="Peptidase C14 caspase" evidence="1">
    <location>
        <begin position="5"/>
        <end position="263"/>
    </location>
</feature>
<proteinExistence type="predicted"/>
<organism evidence="3 4">
    <name type="scientific">Pacificimonas pallii</name>
    <dbReference type="NCBI Taxonomy" id="2827236"/>
    <lineage>
        <taxon>Bacteria</taxon>
        <taxon>Pseudomonadati</taxon>
        <taxon>Pseudomonadota</taxon>
        <taxon>Alphaproteobacteria</taxon>
        <taxon>Sphingomonadales</taxon>
        <taxon>Sphingosinicellaceae</taxon>
        <taxon>Pacificimonas</taxon>
    </lineage>
</organism>
<accession>A0ABS6SBW6</accession>
<comment type="caution">
    <text evidence="3">The sequence shown here is derived from an EMBL/GenBank/DDBJ whole genome shotgun (WGS) entry which is preliminary data.</text>
</comment>
<name>A0ABS6SBW6_9SPHN</name>
<dbReference type="InterPro" id="IPR011600">
    <property type="entry name" value="Pept_C14_caspase"/>
</dbReference>
<dbReference type="EMBL" id="JAGSPA010000001">
    <property type="protein sequence ID" value="MBV7255850.1"/>
    <property type="molecule type" value="Genomic_DNA"/>
</dbReference>
<evidence type="ECO:0000313" key="4">
    <source>
        <dbReference type="Proteomes" id="UP000722336"/>
    </source>
</evidence>
<dbReference type="Pfam" id="PF24096">
    <property type="entry name" value="DUF7379"/>
    <property type="match status" value="1"/>
</dbReference>
<sequence>MSKVYALLVGINDYPAKVGRLQGCVNDVDNVEDYLKDGFDDPAIMILKDHDATYDNVIREFRSHLGQAGKDDIALFQYCGHGARSTSAMELRAFDRDNRDEGLVCIDSRDGDNYDLADKELALLLRELAVKDPHVAMILDCCHSGSGTRNLEDGPRAGIRTTSANLKGRPLETFLEGQFEQMLKRGEPLRIPASRHLLMAACDRSQTAKEDLDTHRGIFTTSMFDVLRKSPEGISYADLFVRSRAAVRQYIRDKRKSPQDPQFEGVGGFNAYTGFLGLAAKRRRPAWSIANVNGTWKAECGAIHGVSADPATPVRFAVHDEDSDLVVGHARALHVGAQTCAVEPDFEADPAKRYMGEITSLPQAPLLVGFSGAEAVRASLTAAIEADVMLNVALVDGDAGDGVSLTDEDGEIVLRNEAGRKISSVLQKGLSDGWAKPLLQMLAQVSTWRRTAALANPKPALDPELVDFRFVEDGADTAFHGPEVTLEYRKTAGEWKNITGKLELANRTQQPLNFLLLYFSDDFGVQILANEQVAAGGEYMTLTVGTDNPSPEVAFSLDDGDEARERIKLVLSTERIDDFQLALDPIKPRGAERGFGSAKELGDAGKPATDDWFVKDMTVRIVRRVNQIGAAPVSLAGGGITIEPHSKVSANLAVGTMPDPARALGDEARLFDRLAGTGLRPATFGGERGAPANMIELSGIANAQALKDEPIRMRFHAALEDGEIMVPLIDDGQHILLAGDSWVDEAGSACLEISEVHESLIDQRSLGSALKMYLFKTYLGKKDVNRLRAAEFREDGTYRYSADNIPARVAAANNILLVVHGIIGDTTAMLGGVQDAALNGRFDLVLSYDYENLSTPIDETAGLLAADLAGAGLTADDGKALTIMAHSMGGLVSRVFIEQLGGAAVVDHLVMCGTPNAGSPFGRVGTARKILQVLATVGTNFAPQFCGPALILLQRSKKLTPTLEQMSPDSEFIERLNTGEQPSTRYSILAGDIDAYDAPAGSGFAKLLVKAGRGPAFDALFSDKRNDIAVGVESIRAEAARPAGHAVRGEVACHHLNYFTAPAGIAALTALDWSL</sequence>
<dbReference type="RefSeq" id="WP_218444231.1">
    <property type="nucleotide sequence ID" value="NZ_JAGSPA010000001.1"/>
</dbReference>
<feature type="domain" description="DUF7379" evidence="2">
    <location>
        <begin position="816"/>
        <end position="949"/>
    </location>
</feature>
<keyword evidence="4" id="KW-1185">Reference proteome</keyword>
<evidence type="ECO:0000259" key="2">
    <source>
        <dbReference type="Pfam" id="PF24096"/>
    </source>
</evidence>
<dbReference type="InterPro" id="IPR055803">
    <property type="entry name" value="DUF7379"/>
</dbReference>
<protein>
    <submittedName>
        <fullName evidence="3">Caspase family protein</fullName>
    </submittedName>
</protein>
<dbReference type="Proteomes" id="UP000722336">
    <property type="component" value="Unassembled WGS sequence"/>
</dbReference>
<dbReference type="Pfam" id="PF00656">
    <property type="entry name" value="Peptidase_C14"/>
    <property type="match status" value="1"/>
</dbReference>
<evidence type="ECO:0000259" key="1">
    <source>
        <dbReference type="Pfam" id="PF00656"/>
    </source>
</evidence>
<dbReference type="PANTHER" id="PTHR48104:SF30">
    <property type="entry name" value="METACASPASE-1"/>
    <property type="match status" value="1"/>
</dbReference>
<gene>
    <name evidence="3" type="ORF">KCG44_03510</name>
</gene>
<evidence type="ECO:0000313" key="3">
    <source>
        <dbReference type="EMBL" id="MBV7255850.1"/>
    </source>
</evidence>
<dbReference type="InterPro" id="IPR050452">
    <property type="entry name" value="Metacaspase"/>
</dbReference>